<dbReference type="Gene3D" id="3.40.50.12500">
    <property type="match status" value="1"/>
</dbReference>
<evidence type="ECO:0000313" key="1">
    <source>
        <dbReference type="EMBL" id="QDY75427.1"/>
    </source>
</evidence>
<evidence type="ECO:0008006" key="3">
    <source>
        <dbReference type="Google" id="ProtNLM"/>
    </source>
</evidence>
<dbReference type="PANTHER" id="PTHR40267">
    <property type="entry name" value="BLR3294 PROTEIN"/>
    <property type="match status" value="1"/>
</dbReference>
<name>A0A5B8J2I7_9ACTN</name>
<dbReference type="PANTHER" id="PTHR40267:SF1">
    <property type="entry name" value="BLR3294 PROTEIN"/>
    <property type="match status" value="1"/>
</dbReference>
<protein>
    <recommendedName>
        <fullName evidence="3">Asp/Glu racemase</fullName>
    </recommendedName>
</protein>
<keyword evidence="2" id="KW-1185">Reference proteome</keyword>
<dbReference type="InterPro" id="IPR026286">
    <property type="entry name" value="MaiA/AMDase"/>
</dbReference>
<organism evidence="1 2">
    <name type="scientific">Streptomyces qinzhouensis</name>
    <dbReference type="NCBI Taxonomy" id="2599401"/>
    <lineage>
        <taxon>Bacteria</taxon>
        <taxon>Bacillati</taxon>
        <taxon>Actinomycetota</taxon>
        <taxon>Actinomycetes</taxon>
        <taxon>Kitasatosporales</taxon>
        <taxon>Streptomycetaceae</taxon>
        <taxon>Streptomyces</taxon>
    </lineage>
</organism>
<reference evidence="1 2" key="1">
    <citation type="submission" date="2019-07" db="EMBL/GenBank/DDBJ databases">
        <authorList>
            <person name="Zhu P."/>
        </authorList>
    </citation>
    <scope>NUCLEOTIDE SEQUENCE [LARGE SCALE GENOMIC DNA]</scope>
    <source>
        <strain evidence="1 2">SSL-25</strain>
    </source>
</reference>
<dbReference type="Proteomes" id="UP000320580">
    <property type="component" value="Chromosome"/>
</dbReference>
<dbReference type="OrthoDB" id="3522703at2"/>
<proteinExistence type="predicted"/>
<dbReference type="InterPro" id="IPR053714">
    <property type="entry name" value="Iso_Racemase_Enz_sf"/>
</dbReference>
<dbReference type="KEGG" id="sqz:FQU76_01675"/>
<gene>
    <name evidence="1" type="ORF">FQU76_01675</name>
</gene>
<dbReference type="EMBL" id="CP042266">
    <property type="protein sequence ID" value="QDY75427.1"/>
    <property type="molecule type" value="Genomic_DNA"/>
</dbReference>
<dbReference type="Pfam" id="PF17645">
    <property type="entry name" value="Amdase"/>
    <property type="match status" value="1"/>
</dbReference>
<dbReference type="AlphaFoldDB" id="A0A5B8J2I7"/>
<dbReference type="RefSeq" id="WP_146478739.1">
    <property type="nucleotide sequence ID" value="NZ_CP042266.1"/>
</dbReference>
<evidence type="ECO:0000313" key="2">
    <source>
        <dbReference type="Proteomes" id="UP000320580"/>
    </source>
</evidence>
<accession>A0A5B8J2I7</accession>
<sequence>MNSSAEGVLNLIGRYDREALRAVRVGLLLPWANVAVEEELPRCGLVNTVFHHARLVPSSGATAVGASFWHGLRGAAAEAVESMVHLPLNATVLACTSAGFTDGPPLPAGTVTAFDAVVEGLRAMKARQVVLATPYPDPVTCAEAEALRDAGFTVLAHAGLGLADGYPDVPPGKIRRLLRELPTGPLDAADAVVLSCTGWRTLTCVEPLERDLGKPVLSSNLAIALHAAQLSAGVIP</sequence>